<feature type="region of interest" description="Disordered" evidence="3">
    <location>
        <begin position="1"/>
        <end position="26"/>
    </location>
</feature>
<evidence type="ECO:0000256" key="1">
    <source>
        <dbReference type="ARBA" id="ARBA00022884"/>
    </source>
</evidence>
<accession>A0A8B8GA59</accession>
<dbReference type="GO" id="GO:0006406">
    <property type="term" value="P:mRNA export from nucleus"/>
    <property type="evidence" value="ECO:0007669"/>
    <property type="project" value="TreeGrafter"/>
</dbReference>
<dbReference type="GO" id="GO:0005634">
    <property type="term" value="C:nucleus"/>
    <property type="evidence" value="ECO:0007669"/>
    <property type="project" value="TreeGrafter"/>
</dbReference>
<feature type="domain" description="RRM" evidence="4">
    <location>
        <begin position="314"/>
        <end position="385"/>
    </location>
</feature>
<keyword evidence="5" id="KW-1185">Reference proteome</keyword>
<dbReference type="GeneID" id="112689845"/>
<dbReference type="RefSeq" id="XP_025419501.1">
    <property type="nucleotide sequence ID" value="XM_025563716.1"/>
</dbReference>
<evidence type="ECO:0000259" key="4">
    <source>
        <dbReference type="PROSITE" id="PS50102"/>
    </source>
</evidence>
<dbReference type="InterPro" id="IPR000504">
    <property type="entry name" value="RRM_dom"/>
</dbReference>
<dbReference type="InterPro" id="IPR012677">
    <property type="entry name" value="Nucleotide-bd_a/b_plait_sf"/>
</dbReference>
<protein>
    <submittedName>
        <fullName evidence="6">Uncharacterized protein LOC112689845</fullName>
    </submittedName>
</protein>
<dbReference type="PROSITE" id="PS50102">
    <property type="entry name" value="RRM"/>
    <property type="match status" value="1"/>
</dbReference>
<dbReference type="GO" id="GO:0003729">
    <property type="term" value="F:mRNA binding"/>
    <property type="evidence" value="ECO:0007669"/>
    <property type="project" value="TreeGrafter"/>
</dbReference>
<organism evidence="5 6">
    <name type="scientific">Sipha flava</name>
    <name type="common">yellow sugarcane aphid</name>
    <dbReference type="NCBI Taxonomy" id="143950"/>
    <lineage>
        <taxon>Eukaryota</taxon>
        <taxon>Metazoa</taxon>
        <taxon>Ecdysozoa</taxon>
        <taxon>Arthropoda</taxon>
        <taxon>Hexapoda</taxon>
        <taxon>Insecta</taxon>
        <taxon>Pterygota</taxon>
        <taxon>Neoptera</taxon>
        <taxon>Paraneoptera</taxon>
        <taxon>Hemiptera</taxon>
        <taxon>Sternorrhyncha</taxon>
        <taxon>Aphidomorpha</taxon>
        <taxon>Aphidoidea</taxon>
        <taxon>Aphididae</taxon>
        <taxon>Sipha</taxon>
    </lineage>
</organism>
<dbReference type="PANTHER" id="PTHR19965:SF94">
    <property type="entry name" value="FI13061P-RELATED"/>
    <property type="match status" value="1"/>
</dbReference>
<dbReference type="OrthoDB" id="346839at2759"/>
<feature type="compositionally biased region" description="Basic residues" evidence="3">
    <location>
        <begin position="1"/>
        <end position="10"/>
    </location>
</feature>
<evidence type="ECO:0000313" key="6">
    <source>
        <dbReference type="RefSeq" id="XP_025419501.1"/>
    </source>
</evidence>
<dbReference type="AlphaFoldDB" id="A0A8B8GA59"/>
<dbReference type="SMART" id="SM00360">
    <property type="entry name" value="RRM"/>
    <property type="match status" value="1"/>
</dbReference>
<proteinExistence type="predicted"/>
<evidence type="ECO:0000256" key="2">
    <source>
        <dbReference type="PROSITE-ProRule" id="PRU00176"/>
    </source>
</evidence>
<sequence>MKFIKGKRPQNGRDCGGRTKTLQSGPQNRLRLATANKAAKIKRLKAAQRQSSNGTLSKRKMLTKNTRVAINNMMDARIILLQKALEKRTVMVDARQKLTKQKDAREIIQERRLHSSSYDGTHSMGTSRGLSNNLGHVKIDHRGILTVKSILDERSSSHHSSVRDRRPTVKQGRFDGVVKRRISNSFNSELDTFSSDKPIEEIRPMRRDMRISRRPMSNAQSIRQPFERSTRPSRINEKPYGRPMAMDWEENSRYSPTPVMRRNIGGNAMFNRDGYEDDLLDINSRNHRGLSETLRSRLDSRQTAMAKRSLPSGHKIVISNLEPSVTSEDIIELFTDFGNLLESRVVRPGVSEVIYERYADAIQAVYVYHNRLLNGRPMNCDMVRNVGSNPAGPISLPRTSCRMPSRAIDMYKPSAYVTYDIDAVHTALFNK</sequence>
<evidence type="ECO:0000256" key="3">
    <source>
        <dbReference type="SAM" id="MobiDB-lite"/>
    </source>
</evidence>
<feature type="compositionally biased region" description="Basic and acidic residues" evidence="3">
    <location>
        <begin position="225"/>
        <end position="240"/>
    </location>
</feature>
<dbReference type="Gene3D" id="3.30.70.330">
    <property type="match status" value="1"/>
</dbReference>
<dbReference type="PANTHER" id="PTHR19965">
    <property type="entry name" value="RNA AND EXPORT FACTOR BINDING PROTEIN"/>
    <property type="match status" value="1"/>
</dbReference>
<keyword evidence="1 2" id="KW-0694">RNA-binding</keyword>
<dbReference type="InterPro" id="IPR051229">
    <property type="entry name" value="ALYREF_mRNA_export"/>
</dbReference>
<name>A0A8B8GA59_9HEMI</name>
<reference evidence="6" key="1">
    <citation type="submission" date="2025-08" db="UniProtKB">
        <authorList>
            <consortium name="RefSeq"/>
        </authorList>
    </citation>
    <scope>IDENTIFICATION</scope>
    <source>
        <tissue evidence="6">Whole body</tissue>
    </source>
</reference>
<evidence type="ECO:0000313" key="5">
    <source>
        <dbReference type="Proteomes" id="UP000694846"/>
    </source>
</evidence>
<dbReference type="SUPFAM" id="SSF54928">
    <property type="entry name" value="RNA-binding domain, RBD"/>
    <property type="match status" value="1"/>
</dbReference>
<dbReference type="Pfam" id="PF00076">
    <property type="entry name" value="RRM_1"/>
    <property type="match status" value="1"/>
</dbReference>
<feature type="region of interest" description="Disordered" evidence="3">
    <location>
        <begin position="215"/>
        <end position="241"/>
    </location>
</feature>
<gene>
    <name evidence="6" type="primary">LOC112689845</name>
</gene>
<dbReference type="Proteomes" id="UP000694846">
    <property type="component" value="Unplaced"/>
</dbReference>
<dbReference type="InterPro" id="IPR035979">
    <property type="entry name" value="RBD_domain_sf"/>
</dbReference>